<reference evidence="5" key="1">
    <citation type="submission" date="2021-08" db="EMBL/GenBank/DDBJ databases">
        <title>WGS assembly of Ceratopteris richardii.</title>
        <authorList>
            <person name="Marchant D.B."/>
            <person name="Chen G."/>
            <person name="Jenkins J."/>
            <person name="Shu S."/>
            <person name="Leebens-Mack J."/>
            <person name="Grimwood J."/>
            <person name="Schmutz J."/>
            <person name="Soltis P."/>
            <person name="Soltis D."/>
            <person name="Chen Z.-H."/>
        </authorList>
    </citation>
    <scope>NUCLEOTIDE SEQUENCE</scope>
    <source>
        <strain evidence="5">Whitten #5841</strain>
        <tissue evidence="5">Leaf</tissue>
    </source>
</reference>
<keyword evidence="6" id="KW-1185">Reference proteome</keyword>
<evidence type="ECO:0000259" key="4">
    <source>
        <dbReference type="PROSITE" id="PS51462"/>
    </source>
</evidence>
<dbReference type="OMA" id="MAFPRKE"/>
<dbReference type="GO" id="GO:0047631">
    <property type="term" value="F:ADP-ribose diphosphatase activity"/>
    <property type="evidence" value="ECO:0007669"/>
    <property type="project" value="TreeGrafter"/>
</dbReference>
<name>A0A8T2RRY6_CERRI</name>
<evidence type="ECO:0000256" key="3">
    <source>
        <dbReference type="RuleBase" id="RU003476"/>
    </source>
</evidence>
<organism evidence="5 6">
    <name type="scientific">Ceratopteris richardii</name>
    <name type="common">Triangle waterfern</name>
    <dbReference type="NCBI Taxonomy" id="49495"/>
    <lineage>
        <taxon>Eukaryota</taxon>
        <taxon>Viridiplantae</taxon>
        <taxon>Streptophyta</taxon>
        <taxon>Embryophyta</taxon>
        <taxon>Tracheophyta</taxon>
        <taxon>Polypodiopsida</taxon>
        <taxon>Polypodiidae</taxon>
        <taxon>Polypodiales</taxon>
        <taxon>Pteridineae</taxon>
        <taxon>Pteridaceae</taxon>
        <taxon>Parkerioideae</taxon>
        <taxon>Ceratopteris</taxon>
    </lineage>
</organism>
<dbReference type="PANTHER" id="PTHR13994">
    <property type="entry name" value="NUDIX HYDROLASE RELATED"/>
    <property type="match status" value="1"/>
</dbReference>
<dbReference type="Pfam" id="PF18290">
    <property type="entry name" value="Nudix_hydro"/>
    <property type="match status" value="1"/>
</dbReference>
<dbReference type="PRINTS" id="PR01356">
    <property type="entry name" value="GFGPROTEIN"/>
</dbReference>
<evidence type="ECO:0000313" key="6">
    <source>
        <dbReference type="Proteomes" id="UP000825935"/>
    </source>
</evidence>
<keyword evidence="2 3" id="KW-0378">Hydrolase</keyword>
<accession>A0A8T2RRY6</accession>
<dbReference type="EMBL" id="CM035429">
    <property type="protein sequence ID" value="KAH7299227.1"/>
    <property type="molecule type" value="Genomic_DNA"/>
</dbReference>
<gene>
    <name evidence="5" type="ORF">KP509_24G001000</name>
</gene>
<dbReference type="PANTHER" id="PTHR13994:SF13">
    <property type="entry name" value="FI03680P"/>
    <property type="match status" value="1"/>
</dbReference>
<dbReference type="PRINTS" id="PR00502">
    <property type="entry name" value="NUDIXFAMILY"/>
</dbReference>
<evidence type="ECO:0000256" key="2">
    <source>
        <dbReference type="ARBA" id="ARBA00022801"/>
    </source>
</evidence>
<comment type="caution">
    <text evidence="5">The sequence shown here is derived from an EMBL/GenBank/DDBJ whole genome shotgun (WGS) entry which is preliminary data.</text>
</comment>
<feature type="domain" description="Nudix hydrolase" evidence="4">
    <location>
        <begin position="106"/>
        <end position="203"/>
    </location>
</feature>
<dbReference type="InterPro" id="IPR020476">
    <property type="entry name" value="Nudix_hydrolase"/>
</dbReference>
<dbReference type="InterPro" id="IPR020084">
    <property type="entry name" value="NUDIX_hydrolase_CS"/>
</dbReference>
<dbReference type="Pfam" id="PF00293">
    <property type="entry name" value="NUDIX"/>
    <property type="match status" value="1"/>
</dbReference>
<protein>
    <recommendedName>
        <fullName evidence="4">Nudix hydrolase domain-containing protein</fullName>
    </recommendedName>
</protein>
<evidence type="ECO:0000313" key="5">
    <source>
        <dbReference type="EMBL" id="KAH7299226.1"/>
    </source>
</evidence>
<dbReference type="InterPro" id="IPR000086">
    <property type="entry name" value="NUDIX_hydrolase_dom"/>
</dbReference>
<dbReference type="OrthoDB" id="447842at2759"/>
<dbReference type="PROSITE" id="PS00893">
    <property type="entry name" value="NUDIX_BOX"/>
    <property type="match status" value="1"/>
</dbReference>
<dbReference type="GO" id="GO:0051287">
    <property type="term" value="F:NAD binding"/>
    <property type="evidence" value="ECO:0007669"/>
    <property type="project" value="TreeGrafter"/>
</dbReference>
<dbReference type="Gene3D" id="3.90.79.10">
    <property type="entry name" value="Nucleoside Triphosphate Pyrophosphohydrolase"/>
    <property type="match status" value="1"/>
</dbReference>
<dbReference type="FunFam" id="3.40.630.30:FF:000016">
    <property type="entry name" value="nudix hydrolase 2"/>
    <property type="match status" value="1"/>
</dbReference>
<dbReference type="AlphaFoldDB" id="A0A8T2RRY6"/>
<dbReference type="Proteomes" id="UP000825935">
    <property type="component" value="Chromosome 24"/>
</dbReference>
<dbReference type="CDD" id="cd04670">
    <property type="entry name" value="NUDIX_ASFGF2_Nudt6"/>
    <property type="match status" value="1"/>
</dbReference>
<comment type="similarity">
    <text evidence="1 3">Belongs to the Nudix hydrolase family.</text>
</comment>
<evidence type="ECO:0000256" key="1">
    <source>
        <dbReference type="ARBA" id="ARBA00005582"/>
    </source>
</evidence>
<dbReference type="PROSITE" id="PS51462">
    <property type="entry name" value="NUDIX"/>
    <property type="match status" value="1"/>
</dbReference>
<dbReference type="GO" id="GO:0035529">
    <property type="term" value="F:NADH pyrophosphatase activity"/>
    <property type="evidence" value="ECO:0007669"/>
    <property type="project" value="TreeGrafter"/>
</dbReference>
<dbReference type="Gene3D" id="3.40.630.30">
    <property type="match status" value="1"/>
</dbReference>
<dbReference type="InterPro" id="IPR040618">
    <property type="entry name" value="Pre-Nudix"/>
</dbReference>
<dbReference type="EMBL" id="CM035429">
    <property type="protein sequence ID" value="KAH7299226.1"/>
    <property type="molecule type" value="Genomic_DNA"/>
</dbReference>
<dbReference type="SUPFAM" id="SSF55811">
    <property type="entry name" value="Nudix"/>
    <property type="match status" value="1"/>
</dbReference>
<sequence length="203" mass="22484">MAQCSSTVDEAELLLGGENDNYGGFVIDPCRLPDDPSIFLERLRRSISRWKFELKMGIWLKLPTKYAELVPIAIKEGFVYHHAEQDYLMLTLWIPESVCTLPANASHQVGIGALVMNTENRLLLVQEVTGPTKGSGTWKMPTGVVLQGEDIQDAAVREVKEETGVDAKFVEVFGVRQSHGVAFGKSDLFFVCLLQPLSSCIVI</sequence>
<dbReference type="InterPro" id="IPR015797">
    <property type="entry name" value="NUDIX_hydrolase-like_dom_sf"/>
</dbReference>
<proteinExistence type="inferred from homology"/>
<dbReference type="InterPro" id="IPR003293">
    <property type="entry name" value="Nudix_hydrolase6-like"/>
</dbReference>